<evidence type="ECO:0000313" key="9">
    <source>
        <dbReference type="Proteomes" id="UP001500886"/>
    </source>
</evidence>
<dbReference type="EMBL" id="BAAASL010000008">
    <property type="protein sequence ID" value="GAA2715560.1"/>
    <property type="molecule type" value="Genomic_DNA"/>
</dbReference>
<dbReference type="SUPFAM" id="SSF56645">
    <property type="entry name" value="Acyl-CoA dehydrogenase NM domain-like"/>
    <property type="match status" value="1"/>
</dbReference>
<keyword evidence="9" id="KW-1185">Reference proteome</keyword>
<dbReference type="SUPFAM" id="SSF47203">
    <property type="entry name" value="Acyl-CoA dehydrogenase C-terminal domain-like"/>
    <property type="match status" value="1"/>
</dbReference>
<evidence type="ECO:0000259" key="7">
    <source>
        <dbReference type="Pfam" id="PF02771"/>
    </source>
</evidence>
<evidence type="ECO:0000256" key="3">
    <source>
        <dbReference type="ARBA" id="ARBA00022630"/>
    </source>
</evidence>
<dbReference type="InterPro" id="IPR013786">
    <property type="entry name" value="AcylCoA_DH/ox_N"/>
</dbReference>
<evidence type="ECO:0000259" key="6">
    <source>
        <dbReference type="Pfam" id="PF00441"/>
    </source>
</evidence>
<keyword evidence="4" id="KW-0274">FAD</keyword>
<comment type="cofactor">
    <cofactor evidence="1">
        <name>FAD</name>
        <dbReference type="ChEBI" id="CHEBI:57692"/>
    </cofactor>
</comment>
<dbReference type="Proteomes" id="UP001500886">
    <property type="component" value="Unassembled WGS sequence"/>
</dbReference>
<evidence type="ECO:0000256" key="2">
    <source>
        <dbReference type="ARBA" id="ARBA00009347"/>
    </source>
</evidence>
<protein>
    <submittedName>
        <fullName evidence="8">Acyl-CoA dehydrogenase family protein</fullName>
    </submittedName>
</protein>
<dbReference type="RefSeq" id="WP_344435102.1">
    <property type="nucleotide sequence ID" value="NZ_BAAASL010000008.1"/>
</dbReference>
<dbReference type="Pfam" id="PF02771">
    <property type="entry name" value="Acyl-CoA_dh_N"/>
    <property type="match status" value="1"/>
</dbReference>
<dbReference type="Gene3D" id="1.20.140.10">
    <property type="entry name" value="Butyryl-CoA Dehydrogenase, subunit A, domain 3"/>
    <property type="match status" value="1"/>
</dbReference>
<gene>
    <name evidence="8" type="ORF">GCM10010315_24860</name>
</gene>
<organism evidence="8 9">
    <name type="scientific">Streptomyces luteosporeus</name>
    <dbReference type="NCBI Taxonomy" id="173856"/>
    <lineage>
        <taxon>Bacteria</taxon>
        <taxon>Bacillati</taxon>
        <taxon>Actinomycetota</taxon>
        <taxon>Actinomycetes</taxon>
        <taxon>Kitasatosporales</taxon>
        <taxon>Streptomycetaceae</taxon>
        <taxon>Streptomyces</taxon>
    </lineage>
</organism>
<dbReference type="PANTHER" id="PTHR43884:SF20">
    <property type="entry name" value="ACYL-COA DEHYDROGENASE FADE28"/>
    <property type="match status" value="1"/>
</dbReference>
<name>A0ABP6G525_9ACTN</name>
<dbReference type="InterPro" id="IPR009100">
    <property type="entry name" value="AcylCoA_DH/oxidase_NM_dom_sf"/>
</dbReference>
<dbReference type="PANTHER" id="PTHR43884">
    <property type="entry name" value="ACYL-COA DEHYDROGENASE"/>
    <property type="match status" value="1"/>
</dbReference>
<keyword evidence="5" id="KW-0560">Oxidoreductase</keyword>
<comment type="similarity">
    <text evidence="2">Belongs to the acyl-CoA dehydrogenase family.</text>
</comment>
<comment type="caution">
    <text evidence="8">The sequence shown here is derived from an EMBL/GenBank/DDBJ whole genome shotgun (WGS) entry which is preliminary data.</text>
</comment>
<dbReference type="InterPro" id="IPR036250">
    <property type="entry name" value="AcylCo_DH-like_C"/>
</dbReference>
<evidence type="ECO:0000256" key="4">
    <source>
        <dbReference type="ARBA" id="ARBA00022827"/>
    </source>
</evidence>
<proteinExistence type="inferred from homology"/>
<accession>A0ABP6G525</accession>
<keyword evidence="3" id="KW-0285">Flavoprotein</keyword>
<reference evidence="9" key="1">
    <citation type="journal article" date="2019" name="Int. J. Syst. Evol. Microbiol.">
        <title>The Global Catalogue of Microorganisms (GCM) 10K type strain sequencing project: providing services to taxonomists for standard genome sequencing and annotation.</title>
        <authorList>
            <consortium name="The Broad Institute Genomics Platform"/>
            <consortium name="The Broad Institute Genome Sequencing Center for Infectious Disease"/>
            <person name="Wu L."/>
            <person name="Ma J."/>
        </authorList>
    </citation>
    <scope>NUCLEOTIDE SEQUENCE [LARGE SCALE GENOMIC DNA]</scope>
    <source>
        <strain evidence="9">JCM 4542</strain>
    </source>
</reference>
<evidence type="ECO:0000313" key="8">
    <source>
        <dbReference type="EMBL" id="GAA2715560.1"/>
    </source>
</evidence>
<dbReference type="InterPro" id="IPR037069">
    <property type="entry name" value="AcylCoA_DH/ox_N_sf"/>
</dbReference>
<dbReference type="Pfam" id="PF00441">
    <property type="entry name" value="Acyl-CoA_dh_1"/>
    <property type="match status" value="1"/>
</dbReference>
<evidence type="ECO:0000256" key="5">
    <source>
        <dbReference type="ARBA" id="ARBA00023002"/>
    </source>
</evidence>
<feature type="domain" description="Acyl-CoA dehydrogenase/oxidase C-terminal" evidence="6">
    <location>
        <begin position="194"/>
        <end position="301"/>
    </location>
</feature>
<dbReference type="InterPro" id="IPR009075">
    <property type="entry name" value="AcylCo_DH/oxidase_C"/>
</dbReference>
<sequence length="341" mass="35752">MHFRLNDDQRSVQSAARALLEARFPRERLREAVDSAAPQNGPDRALWQQLGEAGFFSLRLPAEAGGAGLGLAEAVLVLEEAGRCLLPGPLVATQLAAGLVPGAAEGRAVVTAPDGCGTVEHLAAADAVLLLDDVAVRMLPTAGGAGPVALSACPLHSVDPTTSLHLVELPLPDQGSPAVEMAGDPARTRAEAALLTAALQLGNAARTLEMAVTHVTHRRQFGRPVGAFQAVQHVCAQMLVRTEIARSSVYAASLTATHSEVAAAKLLADEAAVRNARDCLQLHGGIGFTWEADVHPYLKRAWLRAAQWQPARDAEELLACALLDESGNCGQEIANDPNDSL</sequence>
<feature type="domain" description="Acyl-CoA dehydrogenase/oxidase N-terminal" evidence="7">
    <location>
        <begin position="7"/>
        <end position="95"/>
    </location>
</feature>
<dbReference type="Gene3D" id="1.10.540.10">
    <property type="entry name" value="Acyl-CoA dehydrogenase/oxidase, N-terminal domain"/>
    <property type="match status" value="1"/>
</dbReference>
<evidence type="ECO:0000256" key="1">
    <source>
        <dbReference type="ARBA" id="ARBA00001974"/>
    </source>
</evidence>